<dbReference type="InterPro" id="IPR009091">
    <property type="entry name" value="RCC1/BLIP-II"/>
</dbReference>
<evidence type="ECO:0000259" key="4">
    <source>
        <dbReference type="Pfam" id="PF12937"/>
    </source>
</evidence>
<sequence length="572" mass="63064">MAQSISKEFDYVKEDVKYPYHYKNDSMGHNPILSERLLEPNHHVNKPRRRKKRTGRSVHNAHTPHLDIIEATDKKDVLQQSLFISLPLEILLKISSEYSLSARDLINLSLSCKYFSASILNGRCIAEEAAKLGLYYLLSNSIPMALERIRIEGMDQLLNECLTPNSNETWLQVYDAVHKLYTQKYVDKGTMCCAGGSHTGIVTEGELYTFGLGNNGQLGLGSYNDVLIPTQVNIQPYGRDFMRRGLRVDRVKARYISCGLLYSALVSDRGVLYTCGKNTRGELGYPALRDEGEQDDQGYFPYFFVGVLLPESISVKTVECGDHHTAIITDTGLLYTFGGNEHGQLGLGDFSNRREPALVETLRAFICTQVSAFTHTAVVTVCGALFTFGEGERGQLGSCDAKTCPVPNRVNCLKRKRVIHVAAGYSHMLVVTSRGELYSCGWNAHYRLGIRELAPSSIAVEPTKVLFPGVVRIRKVWAGMSHSLALSEGGELYGWGRNLNGEVGVMGLETEYQITPKCILSVKEPVVQASGGLSHTLAVTADGGVYSWGSGAKGRLGHGTTHNKIYPGLIKV</sequence>
<evidence type="ECO:0000259" key="5">
    <source>
        <dbReference type="Pfam" id="PF25390"/>
    </source>
</evidence>
<evidence type="ECO:0000256" key="1">
    <source>
        <dbReference type="ARBA" id="ARBA00022737"/>
    </source>
</evidence>
<reference evidence="6 7" key="1">
    <citation type="journal article" date="2023" name="BMC Biol.">
        <title>The compact genome of the sponge Oopsacas minuta (Hexactinellida) is lacking key metazoan core genes.</title>
        <authorList>
            <person name="Santini S."/>
            <person name="Schenkelaars Q."/>
            <person name="Jourda C."/>
            <person name="Duchesne M."/>
            <person name="Belahbib H."/>
            <person name="Rocher C."/>
            <person name="Selva M."/>
            <person name="Riesgo A."/>
            <person name="Vervoort M."/>
            <person name="Leys S.P."/>
            <person name="Kodjabachian L."/>
            <person name="Le Bivic A."/>
            <person name="Borchiellini C."/>
            <person name="Claverie J.M."/>
            <person name="Renard E."/>
        </authorList>
    </citation>
    <scope>NUCLEOTIDE SEQUENCE [LARGE SCALE GENOMIC DNA]</scope>
    <source>
        <strain evidence="6">SPO-2</strain>
    </source>
</reference>
<feature type="compositionally biased region" description="Basic residues" evidence="3">
    <location>
        <begin position="43"/>
        <end position="56"/>
    </location>
</feature>
<feature type="repeat" description="RCC1" evidence="2">
    <location>
        <begin position="490"/>
        <end position="542"/>
    </location>
</feature>
<gene>
    <name evidence="6" type="ORF">LOD99_482</name>
</gene>
<dbReference type="Pfam" id="PF00415">
    <property type="entry name" value="RCC1"/>
    <property type="match status" value="2"/>
</dbReference>
<dbReference type="Proteomes" id="UP001165289">
    <property type="component" value="Unassembled WGS sequence"/>
</dbReference>
<name>A0AAV7K9B0_9METZ</name>
<dbReference type="PRINTS" id="PR00633">
    <property type="entry name" value="RCCNDNSATION"/>
</dbReference>
<feature type="repeat" description="RCC1" evidence="2">
    <location>
        <begin position="205"/>
        <end position="269"/>
    </location>
</feature>
<comment type="caution">
    <text evidence="6">The sequence shown here is derived from an EMBL/GenBank/DDBJ whole genome shotgun (WGS) entry which is preliminary data.</text>
</comment>
<evidence type="ECO:0000313" key="6">
    <source>
        <dbReference type="EMBL" id="KAI6657738.1"/>
    </source>
</evidence>
<evidence type="ECO:0000313" key="7">
    <source>
        <dbReference type="Proteomes" id="UP001165289"/>
    </source>
</evidence>
<keyword evidence="6" id="KW-0675">Receptor</keyword>
<evidence type="ECO:0000256" key="3">
    <source>
        <dbReference type="SAM" id="MobiDB-lite"/>
    </source>
</evidence>
<keyword evidence="7" id="KW-1185">Reference proteome</keyword>
<dbReference type="PROSITE" id="PS50012">
    <property type="entry name" value="RCC1_3"/>
    <property type="match status" value="7"/>
</dbReference>
<keyword evidence="1" id="KW-0677">Repeat</keyword>
<dbReference type="CDD" id="cd09917">
    <property type="entry name" value="F-box_SF"/>
    <property type="match status" value="1"/>
</dbReference>
<protein>
    <submittedName>
        <fullName evidence="6">Ultraviolet-B receptor UVR8-like</fullName>
    </submittedName>
</protein>
<feature type="repeat" description="RCC1" evidence="2">
    <location>
        <begin position="332"/>
        <end position="382"/>
    </location>
</feature>
<organism evidence="6 7">
    <name type="scientific">Oopsacas minuta</name>
    <dbReference type="NCBI Taxonomy" id="111878"/>
    <lineage>
        <taxon>Eukaryota</taxon>
        <taxon>Metazoa</taxon>
        <taxon>Porifera</taxon>
        <taxon>Hexactinellida</taxon>
        <taxon>Hexasterophora</taxon>
        <taxon>Lyssacinosida</taxon>
        <taxon>Leucopsacidae</taxon>
        <taxon>Oopsacas</taxon>
    </lineage>
</organism>
<dbReference type="PROSITE" id="PS00626">
    <property type="entry name" value="RCC1_2"/>
    <property type="match status" value="1"/>
</dbReference>
<dbReference type="Gene3D" id="2.130.10.30">
    <property type="entry name" value="Regulator of chromosome condensation 1/beta-lactamase-inhibitor protein II"/>
    <property type="match status" value="3"/>
</dbReference>
<feature type="domain" description="F-box" evidence="4">
    <location>
        <begin position="85"/>
        <end position="119"/>
    </location>
</feature>
<dbReference type="EMBL" id="JAKMXF010000111">
    <property type="protein sequence ID" value="KAI6657738.1"/>
    <property type="molecule type" value="Genomic_DNA"/>
</dbReference>
<dbReference type="InterPro" id="IPR001810">
    <property type="entry name" value="F-box_dom"/>
</dbReference>
<feature type="repeat" description="RCC1" evidence="2">
    <location>
        <begin position="383"/>
        <end position="434"/>
    </location>
</feature>
<dbReference type="PANTHER" id="PTHR22870:SF466">
    <property type="entry name" value="ANKYRIN REPEAT-CONTAINING PROTEIN"/>
    <property type="match status" value="1"/>
</dbReference>
<dbReference type="Pfam" id="PF12937">
    <property type="entry name" value="F-box-like"/>
    <property type="match status" value="1"/>
</dbReference>
<dbReference type="SUPFAM" id="SSF50985">
    <property type="entry name" value="RCC1/BLIP-II"/>
    <property type="match status" value="1"/>
</dbReference>
<dbReference type="InterPro" id="IPR051210">
    <property type="entry name" value="Ub_ligase/GEF_domain"/>
</dbReference>
<feature type="domain" description="RCC1-like" evidence="5">
    <location>
        <begin position="189"/>
        <end position="465"/>
    </location>
</feature>
<dbReference type="InterPro" id="IPR058923">
    <property type="entry name" value="RCC1-like_dom"/>
</dbReference>
<dbReference type="PANTHER" id="PTHR22870">
    <property type="entry name" value="REGULATOR OF CHROMOSOME CONDENSATION"/>
    <property type="match status" value="1"/>
</dbReference>
<accession>A0AAV7K9B0</accession>
<feature type="region of interest" description="Disordered" evidence="3">
    <location>
        <begin position="36"/>
        <end position="59"/>
    </location>
</feature>
<feature type="repeat" description="RCC1" evidence="2">
    <location>
        <begin position="435"/>
        <end position="489"/>
    </location>
</feature>
<dbReference type="AlphaFoldDB" id="A0AAV7K9B0"/>
<feature type="repeat" description="RCC1" evidence="2">
    <location>
        <begin position="270"/>
        <end position="331"/>
    </location>
</feature>
<proteinExistence type="predicted"/>
<evidence type="ECO:0000256" key="2">
    <source>
        <dbReference type="PROSITE-ProRule" id="PRU00235"/>
    </source>
</evidence>
<feature type="repeat" description="RCC1" evidence="2">
    <location>
        <begin position="543"/>
        <end position="572"/>
    </location>
</feature>
<dbReference type="Pfam" id="PF25390">
    <property type="entry name" value="WD40_RLD"/>
    <property type="match status" value="1"/>
</dbReference>
<dbReference type="InterPro" id="IPR000408">
    <property type="entry name" value="Reg_chr_condens"/>
</dbReference>